<organism evidence="2 3">
    <name type="scientific">Actinomyces bovis</name>
    <dbReference type="NCBI Taxonomy" id="1658"/>
    <lineage>
        <taxon>Bacteria</taxon>
        <taxon>Bacillati</taxon>
        <taxon>Actinomycetota</taxon>
        <taxon>Actinomycetes</taxon>
        <taxon>Actinomycetales</taxon>
        <taxon>Actinomycetaceae</taxon>
        <taxon>Actinomyces</taxon>
    </lineage>
</organism>
<sequence length="140" mass="15464">MAGGFLCHTGGILFVCRELSKHREAIEYDLLTIGLHLEDLGTPALSWRHLLVLLMRAPRTSAYAREVHGEDALWGLSEQLLAAVLDALNIANWQRSNTGRQIPSPRPEPVSRPGARSSDTSLGAKPIPIKDFNSWWESAP</sequence>
<evidence type="ECO:0000256" key="1">
    <source>
        <dbReference type="SAM" id="MobiDB-lite"/>
    </source>
</evidence>
<proteinExistence type="predicted"/>
<comment type="caution">
    <text evidence="2">The sequence shown here is derived from an EMBL/GenBank/DDBJ whole genome shotgun (WGS) entry which is preliminary data.</text>
</comment>
<dbReference type="RefSeq" id="WP_126622216.1">
    <property type="nucleotide sequence ID" value="NZ_UAPQ01000008.1"/>
</dbReference>
<accession>A0ABY1VQW7</accession>
<name>A0ABY1VQW7_9ACTO</name>
<protein>
    <submittedName>
        <fullName evidence="2">Uncharacterized protein</fullName>
    </submittedName>
</protein>
<dbReference type="Proteomes" id="UP000250006">
    <property type="component" value="Unassembled WGS sequence"/>
</dbReference>
<evidence type="ECO:0000313" key="2">
    <source>
        <dbReference type="EMBL" id="SPT53802.1"/>
    </source>
</evidence>
<reference evidence="2 3" key="1">
    <citation type="submission" date="2018-06" db="EMBL/GenBank/DDBJ databases">
        <authorList>
            <consortium name="Pathogen Informatics"/>
            <person name="Doyle S."/>
        </authorList>
    </citation>
    <scope>NUCLEOTIDE SEQUENCE [LARGE SCALE GENOMIC DNA]</scope>
    <source>
        <strain evidence="2 3">NCTC11535</strain>
    </source>
</reference>
<evidence type="ECO:0000313" key="3">
    <source>
        <dbReference type="Proteomes" id="UP000250006"/>
    </source>
</evidence>
<gene>
    <name evidence="2" type="ORF">NCTC11535_01486</name>
</gene>
<feature type="region of interest" description="Disordered" evidence="1">
    <location>
        <begin position="96"/>
        <end position="140"/>
    </location>
</feature>
<dbReference type="EMBL" id="UAPQ01000008">
    <property type="protein sequence ID" value="SPT53802.1"/>
    <property type="molecule type" value="Genomic_DNA"/>
</dbReference>
<keyword evidence="3" id="KW-1185">Reference proteome</keyword>